<protein>
    <submittedName>
        <fullName evidence="1">Uncharacterized protein</fullName>
    </submittedName>
</protein>
<dbReference type="AlphaFoldDB" id="A0A645DWV4"/>
<accession>A0A645DWV4</accession>
<proteinExistence type="predicted"/>
<reference evidence="1" key="1">
    <citation type="submission" date="2019-08" db="EMBL/GenBank/DDBJ databases">
        <authorList>
            <person name="Kucharzyk K."/>
            <person name="Murdoch R.W."/>
            <person name="Higgins S."/>
            <person name="Loffler F."/>
        </authorList>
    </citation>
    <scope>NUCLEOTIDE SEQUENCE</scope>
</reference>
<comment type="caution">
    <text evidence="1">The sequence shown here is derived from an EMBL/GenBank/DDBJ whole genome shotgun (WGS) entry which is preliminary data.</text>
</comment>
<evidence type="ECO:0000313" key="1">
    <source>
        <dbReference type="EMBL" id="MPM93093.1"/>
    </source>
</evidence>
<name>A0A645DWV4_9ZZZZ</name>
<sequence>MSHRSTRKSKWNLLYLVLAALILFSVFAVPKIAVSVIERSRDEIFTILPQNQG</sequence>
<organism evidence="1">
    <name type="scientific">bioreactor metagenome</name>
    <dbReference type="NCBI Taxonomy" id="1076179"/>
    <lineage>
        <taxon>unclassified sequences</taxon>
        <taxon>metagenomes</taxon>
        <taxon>ecological metagenomes</taxon>
    </lineage>
</organism>
<gene>
    <name evidence="1" type="ORF">SDC9_140229</name>
</gene>
<dbReference type="EMBL" id="VSSQ01039942">
    <property type="protein sequence ID" value="MPM93093.1"/>
    <property type="molecule type" value="Genomic_DNA"/>
</dbReference>